<evidence type="ECO:0000256" key="8">
    <source>
        <dbReference type="ARBA" id="ARBA00047009"/>
    </source>
</evidence>
<keyword evidence="6" id="KW-0508">mRNA splicing</keyword>
<evidence type="ECO:0000313" key="12">
    <source>
        <dbReference type="EMBL" id="PWA31906.1"/>
    </source>
</evidence>
<dbReference type="InterPro" id="IPR033648">
    <property type="entry name" value="AAR2_C"/>
</dbReference>
<evidence type="ECO:0000256" key="9">
    <source>
        <dbReference type="SAM" id="MobiDB-lite"/>
    </source>
</evidence>
<dbReference type="InterPro" id="IPR033647">
    <property type="entry name" value="Aar2_N"/>
</dbReference>
<feature type="region of interest" description="Disordered" evidence="9">
    <location>
        <begin position="410"/>
        <end position="429"/>
    </location>
</feature>
<dbReference type="CDD" id="cd13778">
    <property type="entry name" value="Aar2_C"/>
    <property type="match status" value="1"/>
</dbReference>
<dbReference type="FunFam" id="1.25.40.550:FF:000001">
    <property type="entry name" value="AAR2 splicing factor homolog"/>
    <property type="match status" value="1"/>
</dbReference>
<dbReference type="Pfam" id="PF05282">
    <property type="entry name" value="AAR2"/>
    <property type="match status" value="1"/>
</dbReference>
<comment type="caution">
    <text evidence="12">The sequence shown here is derived from an EMBL/GenBank/DDBJ whole genome shotgun (WGS) entry which is preliminary data.</text>
</comment>
<protein>
    <recommendedName>
        <fullName evidence="3">Protein AAR2 homolog</fullName>
    </recommendedName>
    <alternativeName>
        <fullName evidence="7">AAR2 splicing factor homolog</fullName>
    </alternativeName>
</protein>
<accession>A0A315W8F0</accession>
<name>A0A315W8F0_GAMAF</name>
<dbReference type="InterPro" id="IPR038514">
    <property type="entry name" value="AAR2_C_sf"/>
</dbReference>
<evidence type="ECO:0000256" key="7">
    <source>
        <dbReference type="ARBA" id="ARBA00030625"/>
    </source>
</evidence>
<dbReference type="Gene3D" id="1.25.40.550">
    <property type="entry name" value="Aar2, C-terminal domain-like"/>
    <property type="match status" value="1"/>
</dbReference>
<dbReference type="Gene3D" id="2.60.34.20">
    <property type="match status" value="1"/>
</dbReference>
<evidence type="ECO:0000256" key="3">
    <source>
        <dbReference type="ARBA" id="ARBA00016372"/>
    </source>
</evidence>
<dbReference type="PANTHER" id="PTHR12689">
    <property type="entry name" value="A1 CISTRON SPLICING FACTOR AAR2-RELATED"/>
    <property type="match status" value="1"/>
</dbReference>
<evidence type="ECO:0000256" key="6">
    <source>
        <dbReference type="ARBA" id="ARBA00023187"/>
    </source>
</evidence>
<feature type="domain" description="AAR2 N-terminal" evidence="11">
    <location>
        <begin position="20"/>
        <end position="155"/>
    </location>
</feature>
<comment type="subunit">
    <text evidence="8">Interacts with PRPF8 (via RNase H homology domain). Component of a U5 snRNP complex that contains PRPF8.</text>
</comment>
<dbReference type="InterPro" id="IPR007946">
    <property type="entry name" value="AAR2"/>
</dbReference>
<keyword evidence="5" id="KW-0747">Spliceosome</keyword>
<dbReference type="AlphaFoldDB" id="A0A315W8F0"/>
<dbReference type="EMBL" id="NHOQ01000244">
    <property type="protein sequence ID" value="PWA31906.1"/>
    <property type="molecule type" value="Genomic_DNA"/>
</dbReference>
<dbReference type="FunFam" id="2.60.34.20:FF:000001">
    <property type="entry name" value="protein AAR2 homolog"/>
    <property type="match status" value="1"/>
</dbReference>
<evidence type="ECO:0000256" key="4">
    <source>
        <dbReference type="ARBA" id="ARBA00022664"/>
    </source>
</evidence>
<dbReference type="Proteomes" id="UP000250572">
    <property type="component" value="Unassembled WGS sequence"/>
</dbReference>
<proteinExistence type="inferred from homology"/>
<keyword evidence="13" id="KW-1185">Reference proteome</keyword>
<dbReference type="CDD" id="cd13777">
    <property type="entry name" value="Aar2_N"/>
    <property type="match status" value="1"/>
</dbReference>
<dbReference type="GO" id="GO:0005681">
    <property type="term" value="C:spliceosomal complex"/>
    <property type="evidence" value="ECO:0007669"/>
    <property type="project" value="UniProtKB-KW"/>
</dbReference>
<dbReference type="STRING" id="33528.ENSGAFP00000031335"/>
<feature type="domain" description="AAR2 C-terminal" evidence="10">
    <location>
        <begin position="211"/>
        <end position="367"/>
    </location>
</feature>
<evidence type="ECO:0000256" key="1">
    <source>
        <dbReference type="ARBA" id="ARBA00003708"/>
    </source>
</evidence>
<dbReference type="InterPro" id="IPR038516">
    <property type="entry name" value="AAR2_N_sf"/>
</dbReference>
<comment type="function">
    <text evidence="1">Component of the U5 snRNP complex that is required for spliceosome assembly and for pre-mRNA splicing.</text>
</comment>
<dbReference type="GO" id="GO:0000244">
    <property type="term" value="P:spliceosomal tri-snRNP complex assembly"/>
    <property type="evidence" value="ECO:0007669"/>
    <property type="project" value="TreeGrafter"/>
</dbReference>
<evidence type="ECO:0000256" key="5">
    <source>
        <dbReference type="ARBA" id="ARBA00022728"/>
    </source>
</evidence>
<dbReference type="PANTHER" id="PTHR12689:SF4">
    <property type="entry name" value="PROTEIN AAR2 HOMOLOG"/>
    <property type="match status" value="1"/>
</dbReference>
<evidence type="ECO:0000259" key="11">
    <source>
        <dbReference type="Pfam" id="PF20981"/>
    </source>
</evidence>
<sequence>MAGSSCVDMDPDVALRLFEEGATLVLLGVPQGTELGIDCKSWQVGPRFRGVKMIPPGLHFLHFCSVNSPSCGGEIGPKSGLFLTLKPREILLAHWDPKEEDLDFSASKNDEEVNRIRSTLRELDPYLGPYPYEVMRKWVSLTDQISQELAVNLQPLSGRVCAFSDIIPELQFRHTKDRAEQPRNDTACQSMREGLDRLPKMKQREGTELRFSDIPKKSYPPGASPAEITRCSMDLSYSLETVVEQNYPDQPLNLLGELQFAFVCFLVGNVYEGFEHWKCLLVLLCRSEDAMRKRKELYLSLITVLYHQLGEVPPDFFVDIVSQNNFLTSTLQDFFQFATGPGVDSTLRKKAEKFKAHLTKKFRWDFDADLDDCAPVVVEIPEGVTLSSHKSWRDLAMTCEFAIPMEPSGCSSRQRKHDARSDSGAQTCGSGGNVGGCRRLEEGDGLSCDKNPDFSLWISTKYGIFFLCYSFHATFHFTTPAPTDLSAATTTTTLFLSVLKLRVNEREVEDTDCTVRLFQTLTLLAMIQDPSRLIVPNLSSECLLSDQVAVTTIIKTLRCSKISVELRTGQTSSKQSRSVDLLGSNGFQLPLSSFSHESYTSQMSHAGWPGKLSAGLKQRTRAEIKRRCHSRSVCSSPRNMRPPAYTTPPPSLSLLIQISTLRCKTPANMLTYTHSSVVSVKFSPLNILWKDDDDDDDDDDDVAFPMIRLRSFLPLSASFQQPLVRRSCSCLVWKWQVKTNLIAENIKVCNLETQQSIFMAKDSQAVYVYLFLGDYACCFRGLLFIGFMRATHMSGEEWQGTGSTETTSHYEVECVPVINWLKNSFWTSVNDFAKVYWGQKGAGGLLALRDVCMVTITQSEMSGHWVTMYSGQRLLASIAFNCCPDESCITMSALLSSQEINPSLNSKALLTELNSRQVGLERFQKEPGG</sequence>
<evidence type="ECO:0000259" key="10">
    <source>
        <dbReference type="Pfam" id="PF05282"/>
    </source>
</evidence>
<organism evidence="12 13">
    <name type="scientific">Gambusia affinis</name>
    <name type="common">Western mosquitofish</name>
    <name type="synonym">Heterandria affinis</name>
    <dbReference type="NCBI Taxonomy" id="33528"/>
    <lineage>
        <taxon>Eukaryota</taxon>
        <taxon>Metazoa</taxon>
        <taxon>Chordata</taxon>
        <taxon>Craniata</taxon>
        <taxon>Vertebrata</taxon>
        <taxon>Euteleostomi</taxon>
        <taxon>Actinopterygii</taxon>
        <taxon>Neopterygii</taxon>
        <taxon>Teleostei</taxon>
        <taxon>Neoteleostei</taxon>
        <taxon>Acanthomorphata</taxon>
        <taxon>Ovalentaria</taxon>
        <taxon>Atherinomorphae</taxon>
        <taxon>Cyprinodontiformes</taxon>
        <taxon>Poeciliidae</taxon>
        <taxon>Poeciliinae</taxon>
        <taxon>Gambusia</taxon>
    </lineage>
</organism>
<evidence type="ECO:0000256" key="2">
    <source>
        <dbReference type="ARBA" id="ARBA00006281"/>
    </source>
</evidence>
<gene>
    <name evidence="12" type="ORF">CCH79_00006720</name>
</gene>
<keyword evidence="4" id="KW-0507">mRNA processing</keyword>
<evidence type="ECO:0000313" key="13">
    <source>
        <dbReference type="Proteomes" id="UP000250572"/>
    </source>
</evidence>
<dbReference type="Pfam" id="PF20981">
    <property type="entry name" value="AAR2_1st"/>
    <property type="match status" value="1"/>
</dbReference>
<comment type="similarity">
    <text evidence="2">Belongs to the AAR2 family.</text>
</comment>
<reference evidence="12 13" key="1">
    <citation type="journal article" date="2018" name="G3 (Bethesda)">
        <title>A High-Quality Reference Genome for the Invasive Mosquitofish Gambusia affinis Using a Chicago Library.</title>
        <authorList>
            <person name="Hoffberg S.L."/>
            <person name="Troendle N.J."/>
            <person name="Glenn T.C."/>
            <person name="Mahmud O."/>
            <person name="Louha S."/>
            <person name="Chalopin D."/>
            <person name="Bennetzen J.L."/>
            <person name="Mauricio R."/>
        </authorList>
    </citation>
    <scope>NUCLEOTIDE SEQUENCE [LARGE SCALE GENOMIC DNA]</scope>
    <source>
        <strain evidence="12">NE01/NJP1002.9</strain>
        <tissue evidence="12">Muscle</tissue>
    </source>
</reference>